<proteinExistence type="predicted"/>
<dbReference type="EMBL" id="DUTF01000334">
    <property type="protein sequence ID" value="HHY28085.1"/>
    <property type="molecule type" value="Genomic_DNA"/>
</dbReference>
<dbReference type="Proteomes" id="UP000553059">
    <property type="component" value="Unassembled WGS sequence"/>
</dbReference>
<dbReference type="AlphaFoldDB" id="A0A7C6Z601"/>
<sequence>MKVRALKTFRDKYTKETYQKGSVFEVTEERAAEMNTAPAAPLVKKIEEEAEKETVDKTEEHQEELAPTKRASKRKEG</sequence>
<accession>A0A7C6Z601</accession>
<feature type="region of interest" description="Disordered" evidence="1">
    <location>
        <begin position="50"/>
        <end position="77"/>
    </location>
</feature>
<comment type="caution">
    <text evidence="2">The sequence shown here is derived from an EMBL/GenBank/DDBJ whole genome shotgun (WGS) entry which is preliminary data.</text>
</comment>
<feature type="compositionally biased region" description="Basic and acidic residues" evidence="1">
    <location>
        <begin position="50"/>
        <end position="67"/>
    </location>
</feature>
<name>A0A7C6Z601_9FIRM</name>
<evidence type="ECO:0000313" key="2">
    <source>
        <dbReference type="EMBL" id="HHY28085.1"/>
    </source>
</evidence>
<organism evidence="2 3">
    <name type="scientific">Desulfitobacterium dehalogenans</name>
    <dbReference type="NCBI Taxonomy" id="36854"/>
    <lineage>
        <taxon>Bacteria</taxon>
        <taxon>Bacillati</taxon>
        <taxon>Bacillota</taxon>
        <taxon>Clostridia</taxon>
        <taxon>Eubacteriales</taxon>
        <taxon>Desulfitobacteriaceae</taxon>
        <taxon>Desulfitobacterium</taxon>
    </lineage>
</organism>
<evidence type="ECO:0000256" key="1">
    <source>
        <dbReference type="SAM" id="MobiDB-lite"/>
    </source>
</evidence>
<gene>
    <name evidence="2" type="ORF">GX523_15320</name>
</gene>
<protein>
    <submittedName>
        <fullName evidence="2">Uncharacterized protein</fullName>
    </submittedName>
</protein>
<evidence type="ECO:0000313" key="3">
    <source>
        <dbReference type="Proteomes" id="UP000553059"/>
    </source>
</evidence>
<reference evidence="2 3" key="1">
    <citation type="journal article" date="2020" name="Biotechnol. Biofuels">
        <title>New insights from the biogas microbiome by comprehensive genome-resolved metagenomics of nearly 1600 species originating from multiple anaerobic digesters.</title>
        <authorList>
            <person name="Campanaro S."/>
            <person name="Treu L."/>
            <person name="Rodriguez-R L.M."/>
            <person name="Kovalovszki A."/>
            <person name="Ziels R.M."/>
            <person name="Maus I."/>
            <person name="Zhu X."/>
            <person name="Kougias P.G."/>
            <person name="Basile A."/>
            <person name="Luo G."/>
            <person name="Schluter A."/>
            <person name="Konstantinidis K.T."/>
            <person name="Angelidaki I."/>
        </authorList>
    </citation>
    <scope>NUCLEOTIDE SEQUENCE [LARGE SCALE GENOMIC DNA]</scope>
    <source>
        <strain evidence="2">AS05jafATM_4</strain>
    </source>
</reference>